<protein>
    <submittedName>
        <fullName evidence="2">Uncharacterized protein</fullName>
    </submittedName>
</protein>
<gene>
    <name evidence="2" type="ORF">CYCCA115_LOCUS6890</name>
</gene>
<dbReference type="EMBL" id="CAKOGP040000890">
    <property type="protein sequence ID" value="CAJ1940138.1"/>
    <property type="molecule type" value="Genomic_DNA"/>
</dbReference>
<keyword evidence="1" id="KW-1133">Transmembrane helix</keyword>
<keyword evidence="3" id="KW-1185">Reference proteome</keyword>
<dbReference type="Proteomes" id="UP001295423">
    <property type="component" value="Unassembled WGS sequence"/>
</dbReference>
<feature type="transmembrane region" description="Helical" evidence="1">
    <location>
        <begin position="300"/>
        <end position="319"/>
    </location>
</feature>
<comment type="caution">
    <text evidence="2">The sequence shown here is derived from an EMBL/GenBank/DDBJ whole genome shotgun (WGS) entry which is preliminary data.</text>
</comment>
<evidence type="ECO:0000313" key="3">
    <source>
        <dbReference type="Proteomes" id="UP001295423"/>
    </source>
</evidence>
<feature type="transmembrane region" description="Helical" evidence="1">
    <location>
        <begin position="104"/>
        <end position="123"/>
    </location>
</feature>
<keyword evidence="1" id="KW-0812">Transmembrane</keyword>
<evidence type="ECO:0000313" key="2">
    <source>
        <dbReference type="EMBL" id="CAJ1940138.1"/>
    </source>
</evidence>
<proteinExistence type="predicted"/>
<accession>A0AAD2CN31</accession>
<feature type="transmembrane region" description="Helical" evidence="1">
    <location>
        <begin position="185"/>
        <end position="206"/>
    </location>
</feature>
<dbReference type="AlphaFoldDB" id="A0AAD2CN31"/>
<feature type="transmembrane region" description="Helical" evidence="1">
    <location>
        <begin position="226"/>
        <end position="246"/>
    </location>
</feature>
<sequence>MRLSPIETTTKALSPLVSNSLRASAIGWAAAGLETGVNTAGVCESVFGFARDPSIGVDDFDLDFSGAYVATSSYLEFVDVSVLLLLASTAILSSENMRRLWMGASIKHVAGLAVFALGIANGYEGGPMLPIYLGLEALTIAALFARFQEEKDEPTFEDIVPSSLEDFASVLDASRISSGSLVESFYRLGFFSALLVGASFAFSPVSPIAPVDVGETLCSKVLRAQYGISIAFLLTPISILQAEAVASGSLGTLGSRVLNVAYGALTGASAYFTLANRGEQVAKADVQAYESAFRWETNTLFAGGLAAIFVLFYMFQAFFPAGEGEEA</sequence>
<organism evidence="2 3">
    <name type="scientific">Cylindrotheca closterium</name>
    <dbReference type="NCBI Taxonomy" id="2856"/>
    <lineage>
        <taxon>Eukaryota</taxon>
        <taxon>Sar</taxon>
        <taxon>Stramenopiles</taxon>
        <taxon>Ochrophyta</taxon>
        <taxon>Bacillariophyta</taxon>
        <taxon>Bacillariophyceae</taxon>
        <taxon>Bacillariophycidae</taxon>
        <taxon>Bacillariales</taxon>
        <taxon>Bacillariaceae</taxon>
        <taxon>Cylindrotheca</taxon>
    </lineage>
</organism>
<reference evidence="2" key="1">
    <citation type="submission" date="2023-08" db="EMBL/GenBank/DDBJ databases">
        <authorList>
            <person name="Audoor S."/>
            <person name="Bilcke G."/>
        </authorList>
    </citation>
    <scope>NUCLEOTIDE SEQUENCE</scope>
</reference>
<keyword evidence="1" id="KW-0472">Membrane</keyword>
<name>A0AAD2CN31_9STRA</name>
<evidence type="ECO:0000256" key="1">
    <source>
        <dbReference type="SAM" id="Phobius"/>
    </source>
</evidence>